<protein>
    <submittedName>
        <fullName evidence="1">Uncharacterized protein</fullName>
    </submittedName>
</protein>
<comment type="caution">
    <text evidence="1">The sequence shown here is derived from an EMBL/GenBank/DDBJ whole genome shotgun (WGS) entry which is preliminary data.</text>
</comment>
<keyword evidence="2" id="KW-1185">Reference proteome</keyword>
<dbReference type="AlphaFoldDB" id="A0AA37LXP8"/>
<sequence>MEGYESDQEREFALAESILEKGVFLHPCEEHCLAPGWFRLVYTQPQSIVGEGLRSAGRLASGDMMASTFHFGYLTRKEV</sequence>
<organism evidence="1 2">
    <name type="scientific">Colletotrichum liriopes</name>
    <dbReference type="NCBI Taxonomy" id="708192"/>
    <lineage>
        <taxon>Eukaryota</taxon>
        <taxon>Fungi</taxon>
        <taxon>Dikarya</taxon>
        <taxon>Ascomycota</taxon>
        <taxon>Pezizomycotina</taxon>
        <taxon>Sordariomycetes</taxon>
        <taxon>Hypocreomycetidae</taxon>
        <taxon>Glomerellales</taxon>
        <taxon>Glomerellaceae</taxon>
        <taxon>Colletotrichum</taxon>
        <taxon>Colletotrichum spaethianum species complex</taxon>
    </lineage>
</organism>
<dbReference type="Proteomes" id="UP001055172">
    <property type="component" value="Unassembled WGS sequence"/>
</dbReference>
<dbReference type="InterPro" id="IPR015422">
    <property type="entry name" value="PyrdxlP-dep_Trfase_small"/>
</dbReference>
<dbReference type="EMBL" id="BPPX01000028">
    <property type="protein sequence ID" value="GJC87718.1"/>
    <property type="molecule type" value="Genomic_DNA"/>
</dbReference>
<evidence type="ECO:0000313" key="2">
    <source>
        <dbReference type="Proteomes" id="UP001055172"/>
    </source>
</evidence>
<reference evidence="1 2" key="1">
    <citation type="submission" date="2021-07" db="EMBL/GenBank/DDBJ databases">
        <title>Genome data of Colletotrichum spaethianum.</title>
        <authorList>
            <person name="Utami Y.D."/>
            <person name="Hiruma K."/>
        </authorList>
    </citation>
    <scope>NUCLEOTIDE SEQUENCE [LARGE SCALE GENOMIC DNA]</scope>
    <source>
        <strain evidence="1 2">MAFF 242679</strain>
    </source>
</reference>
<gene>
    <name evidence="1" type="ORF">ColLi_10556</name>
</gene>
<name>A0AA37LXP8_9PEZI</name>
<proteinExistence type="predicted"/>
<dbReference type="Gene3D" id="3.90.1150.10">
    <property type="entry name" value="Aspartate Aminotransferase, domain 1"/>
    <property type="match status" value="1"/>
</dbReference>
<evidence type="ECO:0000313" key="1">
    <source>
        <dbReference type="EMBL" id="GJC87718.1"/>
    </source>
</evidence>
<accession>A0AA37LXP8</accession>